<evidence type="ECO:0000313" key="3">
    <source>
        <dbReference type="EMBL" id="PNF18886.1"/>
    </source>
</evidence>
<dbReference type="GO" id="GO:0061511">
    <property type="term" value="P:centriole elongation"/>
    <property type="evidence" value="ECO:0007669"/>
    <property type="project" value="TreeGrafter"/>
</dbReference>
<proteinExistence type="inferred from homology"/>
<evidence type="ECO:0000256" key="1">
    <source>
        <dbReference type="ARBA" id="ARBA00005627"/>
    </source>
</evidence>
<dbReference type="GO" id="GO:0015631">
    <property type="term" value="F:tubulin binding"/>
    <property type="evidence" value="ECO:0007669"/>
    <property type="project" value="TreeGrafter"/>
</dbReference>
<dbReference type="OrthoDB" id="10252174at2759"/>
<dbReference type="InterPro" id="IPR026581">
    <property type="entry name" value="TCP10L/CENPJ"/>
</dbReference>
<comment type="similarity">
    <text evidence="1">Belongs to the TCP10 family.</text>
</comment>
<evidence type="ECO:0000313" key="4">
    <source>
        <dbReference type="Proteomes" id="UP000235965"/>
    </source>
</evidence>
<feature type="compositionally biased region" description="Polar residues" evidence="2">
    <location>
        <begin position="175"/>
        <end position="185"/>
    </location>
</feature>
<sequence>HDQTDFGVTTQSNSNSEITFKSALLRTRLEELEKEIQIFRKENTSLRKIQKKHEEELLSFNKERKELEKKMNEEKEKIQSFLQEERKKLNKERSVFEKYCKDLRNQPTKQEREEIQALKQQLADLQEEMHKKDSRWSATQVRTRDRLKQLEQENTQLKNEIEKLKKEKSQAKMVKSSTTTKSRGVSTTRMLHAINDHIAKMKPNDLEDSVIVHDVVPTKKIPMSVLQQQNSLRHKQTKVKHNNDTEINEWGDICNKAYQTYLNIPYLNPQPSTDELLGVKEDKTSETIGVNCRAANNS</sequence>
<dbReference type="Proteomes" id="UP000235965">
    <property type="component" value="Unassembled WGS sequence"/>
</dbReference>
<dbReference type="InParanoid" id="A0A2J7PRD2"/>
<dbReference type="PANTHER" id="PTHR10331">
    <property type="entry name" value="T COMPLEX PROTEIN 10"/>
    <property type="match status" value="1"/>
</dbReference>
<feature type="region of interest" description="Disordered" evidence="2">
    <location>
        <begin position="165"/>
        <end position="185"/>
    </location>
</feature>
<dbReference type="STRING" id="105785.A0A2J7PRD2"/>
<protein>
    <recommendedName>
        <fullName evidence="5">Lebercilin domain-containing protein</fullName>
    </recommendedName>
</protein>
<dbReference type="GO" id="GO:0005814">
    <property type="term" value="C:centriole"/>
    <property type="evidence" value="ECO:0007669"/>
    <property type="project" value="TreeGrafter"/>
</dbReference>
<organism evidence="3 4">
    <name type="scientific">Cryptotermes secundus</name>
    <dbReference type="NCBI Taxonomy" id="105785"/>
    <lineage>
        <taxon>Eukaryota</taxon>
        <taxon>Metazoa</taxon>
        <taxon>Ecdysozoa</taxon>
        <taxon>Arthropoda</taxon>
        <taxon>Hexapoda</taxon>
        <taxon>Insecta</taxon>
        <taxon>Pterygota</taxon>
        <taxon>Neoptera</taxon>
        <taxon>Polyneoptera</taxon>
        <taxon>Dictyoptera</taxon>
        <taxon>Blattodea</taxon>
        <taxon>Blattoidea</taxon>
        <taxon>Termitoidae</taxon>
        <taxon>Kalotermitidae</taxon>
        <taxon>Cryptotermitinae</taxon>
        <taxon>Cryptotermes</taxon>
    </lineage>
</organism>
<gene>
    <name evidence="3" type="ORF">B7P43_G01379</name>
</gene>
<feature type="non-terminal residue" evidence="3">
    <location>
        <position position="1"/>
    </location>
</feature>
<reference evidence="3 4" key="1">
    <citation type="submission" date="2017-12" db="EMBL/GenBank/DDBJ databases">
        <title>Hemimetabolous genomes reveal molecular basis of termite eusociality.</title>
        <authorList>
            <person name="Harrison M.C."/>
            <person name="Jongepier E."/>
            <person name="Robertson H.M."/>
            <person name="Arning N."/>
            <person name="Bitard-Feildel T."/>
            <person name="Chao H."/>
            <person name="Childers C.P."/>
            <person name="Dinh H."/>
            <person name="Doddapaneni H."/>
            <person name="Dugan S."/>
            <person name="Gowin J."/>
            <person name="Greiner C."/>
            <person name="Han Y."/>
            <person name="Hu H."/>
            <person name="Hughes D.S.T."/>
            <person name="Huylmans A.-K."/>
            <person name="Kemena C."/>
            <person name="Kremer L.P.M."/>
            <person name="Lee S.L."/>
            <person name="Lopez-Ezquerra A."/>
            <person name="Mallet L."/>
            <person name="Monroy-Kuhn J.M."/>
            <person name="Moser A."/>
            <person name="Murali S.C."/>
            <person name="Muzny D.M."/>
            <person name="Otani S."/>
            <person name="Piulachs M.-D."/>
            <person name="Poelchau M."/>
            <person name="Qu J."/>
            <person name="Schaub F."/>
            <person name="Wada-Katsumata A."/>
            <person name="Worley K.C."/>
            <person name="Xie Q."/>
            <person name="Ylla G."/>
            <person name="Poulsen M."/>
            <person name="Gibbs R.A."/>
            <person name="Schal C."/>
            <person name="Richards S."/>
            <person name="Belles X."/>
            <person name="Korb J."/>
            <person name="Bornberg-Bauer E."/>
        </authorList>
    </citation>
    <scope>NUCLEOTIDE SEQUENCE [LARGE SCALE GENOMIC DNA]</scope>
    <source>
        <tissue evidence="3">Whole body</tissue>
    </source>
</reference>
<dbReference type="GO" id="GO:0005813">
    <property type="term" value="C:centrosome"/>
    <property type="evidence" value="ECO:0007669"/>
    <property type="project" value="TreeGrafter"/>
</dbReference>
<evidence type="ECO:0008006" key="5">
    <source>
        <dbReference type="Google" id="ProtNLM"/>
    </source>
</evidence>
<evidence type="ECO:0000256" key="2">
    <source>
        <dbReference type="SAM" id="MobiDB-lite"/>
    </source>
</evidence>
<dbReference type="EMBL" id="NEVH01022362">
    <property type="protein sequence ID" value="PNF18886.1"/>
    <property type="molecule type" value="Genomic_DNA"/>
</dbReference>
<accession>A0A2J7PRD2</accession>
<feature type="non-terminal residue" evidence="3">
    <location>
        <position position="298"/>
    </location>
</feature>
<keyword evidence="4" id="KW-1185">Reference proteome</keyword>
<comment type="caution">
    <text evidence="3">The sequence shown here is derived from an EMBL/GenBank/DDBJ whole genome shotgun (WGS) entry which is preliminary data.</text>
</comment>
<name>A0A2J7PRD2_9NEOP</name>
<dbReference type="GO" id="GO:0060271">
    <property type="term" value="P:cilium assembly"/>
    <property type="evidence" value="ECO:0007669"/>
    <property type="project" value="TreeGrafter"/>
</dbReference>
<dbReference type="AlphaFoldDB" id="A0A2J7PRD2"/>
<dbReference type="PANTHER" id="PTHR10331:SF6">
    <property type="entry name" value="SPINDLE ASSEMBLY ABNORMAL 4"/>
    <property type="match status" value="1"/>
</dbReference>